<organism evidence="8 9">
    <name type="scientific">Pomatostomus ruficeps</name>
    <name type="common">Chestnut-crowned babbler</name>
    <dbReference type="NCBI Taxonomy" id="9176"/>
    <lineage>
        <taxon>Eukaryota</taxon>
        <taxon>Metazoa</taxon>
        <taxon>Chordata</taxon>
        <taxon>Craniata</taxon>
        <taxon>Vertebrata</taxon>
        <taxon>Euteleostomi</taxon>
        <taxon>Archelosauria</taxon>
        <taxon>Archosauria</taxon>
        <taxon>Dinosauria</taxon>
        <taxon>Saurischia</taxon>
        <taxon>Theropoda</taxon>
        <taxon>Coelurosauria</taxon>
        <taxon>Aves</taxon>
        <taxon>Neognathae</taxon>
        <taxon>Neoaves</taxon>
        <taxon>Telluraves</taxon>
        <taxon>Australaves</taxon>
        <taxon>Passeriformes</taxon>
        <taxon>Sylvioidea</taxon>
        <taxon>Timaliidae</taxon>
        <taxon>Pomatostomus</taxon>
    </lineage>
</organism>
<dbReference type="Proteomes" id="UP000583496">
    <property type="component" value="Unassembled WGS sequence"/>
</dbReference>
<name>A0A7L2TC26_POMRU</name>
<keyword evidence="1 6" id="KW-0732">Signal</keyword>
<dbReference type="GO" id="GO:0009986">
    <property type="term" value="C:cell surface"/>
    <property type="evidence" value="ECO:0007669"/>
    <property type="project" value="TreeGrafter"/>
</dbReference>
<evidence type="ECO:0000256" key="4">
    <source>
        <dbReference type="SAM" id="MobiDB-lite"/>
    </source>
</evidence>
<keyword evidence="5" id="KW-1133">Transmembrane helix</keyword>
<dbReference type="InterPro" id="IPR007110">
    <property type="entry name" value="Ig-like_dom"/>
</dbReference>
<dbReference type="PANTHER" id="PTHR16423:SF3">
    <property type="entry name" value="TREM-LIKE TRANSCRIPT 2 PROTEIN"/>
    <property type="match status" value="1"/>
</dbReference>
<evidence type="ECO:0000313" key="8">
    <source>
        <dbReference type="EMBL" id="NXS30738.1"/>
    </source>
</evidence>
<dbReference type="InterPro" id="IPR052314">
    <property type="entry name" value="Immune_rcpt_domain"/>
</dbReference>
<dbReference type="AlphaFoldDB" id="A0A7L2TC26"/>
<dbReference type="SUPFAM" id="SSF48726">
    <property type="entry name" value="Immunoglobulin"/>
    <property type="match status" value="1"/>
</dbReference>
<feature type="compositionally biased region" description="Polar residues" evidence="4">
    <location>
        <begin position="246"/>
        <end position="256"/>
    </location>
</feature>
<keyword evidence="3" id="KW-0393">Immunoglobulin domain</keyword>
<sequence>IILLFLLLLSRTCNRLQGQTPQAERRREGGTLYVRCPYKPQTNDGQLKFWCRLLKDQRCQDLAWTHYDHKAQFSDKKLTMEGDTTSGTVSITMTDLKAEDSGTYSCAYKEYGGRCLSLRTISLVVFKGWVLAALSVPGGRGSTVVTPSLSCSSHGDTFIILSGVLLVLLILALILSVTLAVRHSRLLGRAGNRGAEDSGDRAEGTAQPGSTGRRESSPGDSKGPGFVNLDVQSHPSPEDPLYCNVEPSQAHRTPQSVEYAIIAFNQSPRSDRE</sequence>
<dbReference type="InterPro" id="IPR036179">
    <property type="entry name" value="Ig-like_dom_sf"/>
</dbReference>
<dbReference type="GO" id="GO:0038023">
    <property type="term" value="F:signaling receptor activity"/>
    <property type="evidence" value="ECO:0007669"/>
    <property type="project" value="TreeGrafter"/>
</dbReference>
<feature type="transmembrane region" description="Helical" evidence="5">
    <location>
        <begin position="158"/>
        <end position="181"/>
    </location>
</feature>
<feature type="chain" id="PRO_5029564917" evidence="6">
    <location>
        <begin position="19"/>
        <end position="273"/>
    </location>
</feature>
<evidence type="ECO:0000259" key="7">
    <source>
        <dbReference type="PROSITE" id="PS50835"/>
    </source>
</evidence>
<accession>A0A7L2TC26</accession>
<dbReference type="InterPro" id="IPR003599">
    <property type="entry name" value="Ig_sub"/>
</dbReference>
<feature type="non-terminal residue" evidence="8">
    <location>
        <position position="273"/>
    </location>
</feature>
<protein>
    <submittedName>
        <fullName evidence="8">TRML4 protein</fullName>
    </submittedName>
</protein>
<reference evidence="8 9" key="1">
    <citation type="submission" date="2019-09" db="EMBL/GenBank/DDBJ databases">
        <title>Bird 10,000 Genomes (B10K) Project - Family phase.</title>
        <authorList>
            <person name="Zhang G."/>
        </authorList>
    </citation>
    <scope>NUCLEOTIDE SEQUENCE [LARGE SCALE GENOMIC DNA]</scope>
    <source>
        <strain evidence="8">B10K-DU-002-71</strain>
        <tissue evidence="8">Muscle</tissue>
    </source>
</reference>
<dbReference type="Gene3D" id="2.60.40.10">
    <property type="entry name" value="Immunoglobulins"/>
    <property type="match status" value="1"/>
</dbReference>
<dbReference type="OrthoDB" id="8959642at2759"/>
<dbReference type="SMART" id="SM00409">
    <property type="entry name" value="IG"/>
    <property type="match status" value="1"/>
</dbReference>
<feature type="compositionally biased region" description="Basic and acidic residues" evidence="4">
    <location>
        <begin position="194"/>
        <end position="203"/>
    </location>
</feature>
<evidence type="ECO:0000256" key="6">
    <source>
        <dbReference type="SAM" id="SignalP"/>
    </source>
</evidence>
<dbReference type="InterPro" id="IPR013106">
    <property type="entry name" value="Ig_V-set"/>
</dbReference>
<keyword evidence="2" id="KW-1015">Disulfide bond</keyword>
<dbReference type="SMART" id="SM00406">
    <property type="entry name" value="IGv"/>
    <property type="match status" value="1"/>
</dbReference>
<keyword evidence="9" id="KW-1185">Reference proteome</keyword>
<dbReference type="PANTHER" id="PTHR16423">
    <property type="entry name" value="TREM-LIKE TRANSCRIPT PROTEIN"/>
    <property type="match status" value="1"/>
</dbReference>
<feature type="non-terminal residue" evidence="8">
    <location>
        <position position="1"/>
    </location>
</feature>
<evidence type="ECO:0000256" key="3">
    <source>
        <dbReference type="ARBA" id="ARBA00023319"/>
    </source>
</evidence>
<dbReference type="Pfam" id="PF07686">
    <property type="entry name" value="V-set"/>
    <property type="match status" value="1"/>
</dbReference>
<keyword evidence="5" id="KW-0472">Membrane</keyword>
<keyword evidence="5" id="KW-0812">Transmembrane</keyword>
<evidence type="ECO:0000313" key="9">
    <source>
        <dbReference type="Proteomes" id="UP000583496"/>
    </source>
</evidence>
<feature type="domain" description="Ig-like" evidence="7">
    <location>
        <begin position="21"/>
        <end position="122"/>
    </location>
</feature>
<feature type="region of interest" description="Disordered" evidence="4">
    <location>
        <begin position="190"/>
        <end position="257"/>
    </location>
</feature>
<dbReference type="PROSITE" id="PS50835">
    <property type="entry name" value="IG_LIKE"/>
    <property type="match status" value="1"/>
</dbReference>
<dbReference type="EMBL" id="VYZT01024190">
    <property type="protein sequence ID" value="NXS30738.1"/>
    <property type="molecule type" value="Genomic_DNA"/>
</dbReference>
<feature type="signal peptide" evidence="6">
    <location>
        <begin position="1"/>
        <end position="18"/>
    </location>
</feature>
<evidence type="ECO:0000256" key="2">
    <source>
        <dbReference type="ARBA" id="ARBA00023157"/>
    </source>
</evidence>
<gene>
    <name evidence="8" type="primary">Treml4</name>
    <name evidence="8" type="ORF">POSRUF_R02386</name>
</gene>
<evidence type="ECO:0000256" key="1">
    <source>
        <dbReference type="ARBA" id="ARBA00022729"/>
    </source>
</evidence>
<proteinExistence type="predicted"/>
<comment type="caution">
    <text evidence="8">The sequence shown here is derived from an EMBL/GenBank/DDBJ whole genome shotgun (WGS) entry which is preliminary data.</text>
</comment>
<evidence type="ECO:0000256" key="5">
    <source>
        <dbReference type="SAM" id="Phobius"/>
    </source>
</evidence>
<dbReference type="InterPro" id="IPR013783">
    <property type="entry name" value="Ig-like_fold"/>
</dbReference>